<dbReference type="InterPro" id="IPR024624">
    <property type="entry name" value="Pyridox_Oxase_Alr4036_FMN-bd"/>
</dbReference>
<feature type="region of interest" description="Disordered" evidence="1">
    <location>
        <begin position="173"/>
        <end position="192"/>
    </location>
</feature>
<name>A0A553HYP6_9PEZI</name>
<accession>A0A553HYP6</accession>
<dbReference type="Pfam" id="PF12766">
    <property type="entry name" value="Pyridox_oxase_2"/>
    <property type="match status" value="1"/>
</dbReference>
<keyword evidence="4" id="KW-1185">Reference proteome</keyword>
<proteinExistence type="predicted"/>
<evidence type="ECO:0000259" key="2">
    <source>
        <dbReference type="Pfam" id="PF12766"/>
    </source>
</evidence>
<dbReference type="InterPro" id="IPR012349">
    <property type="entry name" value="Split_barrel_FMN-bd"/>
</dbReference>
<evidence type="ECO:0000313" key="3">
    <source>
        <dbReference type="EMBL" id="TRX93081.1"/>
    </source>
</evidence>
<reference evidence="4" key="1">
    <citation type="submission" date="2019-06" db="EMBL/GenBank/DDBJ databases">
        <title>Draft genome sequence of the griseofulvin-producing fungus Xylaria cubensis strain G536.</title>
        <authorList>
            <person name="Mead M.E."/>
            <person name="Raja H.A."/>
            <person name="Steenwyk J.L."/>
            <person name="Knowles S.L."/>
            <person name="Oberlies N.H."/>
            <person name="Rokas A."/>
        </authorList>
    </citation>
    <scope>NUCLEOTIDE SEQUENCE [LARGE SCALE GENOMIC DNA]</scope>
    <source>
        <strain evidence="4">G536</strain>
    </source>
</reference>
<gene>
    <name evidence="3" type="ORF">FHL15_005949</name>
</gene>
<dbReference type="SUPFAM" id="SSF50475">
    <property type="entry name" value="FMN-binding split barrel"/>
    <property type="match status" value="1"/>
</dbReference>
<dbReference type="Gene3D" id="2.30.110.10">
    <property type="entry name" value="Electron Transport, Fmn-binding Protein, Chain A"/>
    <property type="match status" value="1"/>
</dbReference>
<dbReference type="PANTHER" id="PTHR28243:SF1">
    <property type="entry name" value="PYRIDOXAMINE 5'-PHOSPHATE OXIDASE ALR4036 FAMILY FMN-BINDING DOMAIN-CONTAINING PROTEIN"/>
    <property type="match status" value="1"/>
</dbReference>
<feature type="domain" description="Pyridoxamine 5'-phosphate oxidase Alr4036 family FMN-binding" evidence="2">
    <location>
        <begin position="40"/>
        <end position="217"/>
    </location>
</feature>
<protein>
    <recommendedName>
        <fullName evidence="2">Pyridoxamine 5'-phosphate oxidase Alr4036 family FMN-binding domain-containing protein</fullName>
    </recommendedName>
</protein>
<evidence type="ECO:0000256" key="1">
    <source>
        <dbReference type="SAM" id="MobiDB-lite"/>
    </source>
</evidence>
<dbReference type="PANTHER" id="PTHR28243">
    <property type="entry name" value="AGL049CP"/>
    <property type="match status" value="1"/>
</dbReference>
<dbReference type="EMBL" id="VFLP01000031">
    <property type="protein sequence ID" value="TRX93081.1"/>
    <property type="molecule type" value="Genomic_DNA"/>
</dbReference>
<organism evidence="3 4">
    <name type="scientific">Xylaria flabelliformis</name>
    <dbReference type="NCBI Taxonomy" id="2512241"/>
    <lineage>
        <taxon>Eukaryota</taxon>
        <taxon>Fungi</taxon>
        <taxon>Dikarya</taxon>
        <taxon>Ascomycota</taxon>
        <taxon>Pezizomycotina</taxon>
        <taxon>Sordariomycetes</taxon>
        <taxon>Xylariomycetidae</taxon>
        <taxon>Xylariales</taxon>
        <taxon>Xylariaceae</taxon>
        <taxon>Xylaria</taxon>
    </lineage>
</organism>
<dbReference type="Proteomes" id="UP000319160">
    <property type="component" value="Unassembled WGS sequence"/>
</dbReference>
<sequence>MHYLTDAKAASRLARLTTHLQPRHIRAAITSCAMSSPAAAPWRSLFLSHIESMDSPEFTLSTLRRASAGGARGRRPSVLATPLYFPRARTCIFRGLFANMDVNPKNDASLNPEGVWESDLLTFTTDARMDKMEELWEDGIDLELRSGRDPKSPTTDKVGEELWEEGLARLKGKKTQAPVKSTEEKLKGSGGGAPVEAMFWAPKPAVQWRVRGRAYVLAPDIESSSEGREVMTLLKSRMRKPPHTDKKGEEGKKEWSFAREITAHFGNLSPIMRGSFRNPPPGRPVAAPVEGGGGEGLKLGQKVTDLEDPVARANFRVVVIVPDEIDQADLSDPEHGRRWLHTYVGAGHGKGHGEWETTEVWP</sequence>
<evidence type="ECO:0000313" key="4">
    <source>
        <dbReference type="Proteomes" id="UP000319160"/>
    </source>
</evidence>
<dbReference type="GO" id="GO:0010181">
    <property type="term" value="F:FMN binding"/>
    <property type="evidence" value="ECO:0007669"/>
    <property type="project" value="InterPro"/>
</dbReference>
<dbReference type="OrthoDB" id="5394411at2759"/>
<dbReference type="AlphaFoldDB" id="A0A553HYP6"/>
<comment type="caution">
    <text evidence="3">The sequence shown here is derived from an EMBL/GenBank/DDBJ whole genome shotgun (WGS) entry which is preliminary data.</text>
</comment>